<accession>A0A085NQ15</accession>
<feature type="repeat" description="Filamin" evidence="3">
    <location>
        <begin position="2185"/>
        <end position="2281"/>
    </location>
</feature>
<feature type="repeat" description="Filamin" evidence="3">
    <location>
        <begin position="1716"/>
        <end position="1810"/>
    </location>
</feature>
<feature type="repeat" description="Filamin" evidence="3">
    <location>
        <begin position="1362"/>
        <end position="1432"/>
    </location>
</feature>
<comment type="similarity">
    <text evidence="1">Belongs to the filamin family.</text>
</comment>
<feature type="compositionally biased region" description="Low complexity" evidence="4">
    <location>
        <begin position="999"/>
        <end position="1016"/>
    </location>
</feature>
<dbReference type="GO" id="GO:0030036">
    <property type="term" value="P:actin cytoskeleton organization"/>
    <property type="evidence" value="ECO:0007669"/>
    <property type="project" value="InterPro"/>
</dbReference>
<evidence type="ECO:0000256" key="3">
    <source>
        <dbReference type="PROSITE-ProRule" id="PRU00087"/>
    </source>
</evidence>
<dbReference type="EMBL" id="KL367481">
    <property type="protein sequence ID" value="KFD71561.1"/>
    <property type="molecule type" value="Genomic_DNA"/>
</dbReference>
<dbReference type="InterPro" id="IPR044801">
    <property type="entry name" value="Filamin"/>
</dbReference>
<evidence type="ECO:0000256" key="4">
    <source>
        <dbReference type="SAM" id="MobiDB-lite"/>
    </source>
</evidence>
<dbReference type="Gene3D" id="2.60.40.10">
    <property type="entry name" value="Immunoglobulins"/>
    <property type="match status" value="18"/>
</dbReference>
<dbReference type="InterPro" id="IPR017868">
    <property type="entry name" value="Filamin/ABP280_repeat-like"/>
</dbReference>
<feature type="repeat" description="Filamin" evidence="3">
    <location>
        <begin position="1625"/>
        <end position="1719"/>
    </location>
</feature>
<feature type="repeat" description="Filamin" evidence="3">
    <location>
        <begin position="163"/>
        <end position="254"/>
    </location>
</feature>
<evidence type="ECO:0000256" key="2">
    <source>
        <dbReference type="ARBA" id="ARBA00022737"/>
    </source>
</evidence>
<proteinExistence type="inferred from homology"/>
<feature type="repeat" description="Filamin" evidence="3">
    <location>
        <begin position="1817"/>
        <end position="1900"/>
    </location>
</feature>
<dbReference type="InterPro" id="IPR013783">
    <property type="entry name" value="Ig-like_fold"/>
</dbReference>
<dbReference type="Proteomes" id="UP000030758">
    <property type="component" value="Unassembled WGS sequence"/>
</dbReference>
<feature type="repeat" description="Filamin" evidence="3">
    <location>
        <begin position="1997"/>
        <end position="2090"/>
    </location>
</feature>
<keyword evidence="2" id="KW-0677">Repeat</keyword>
<dbReference type="FunFam" id="2.60.40.10:FF:001145">
    <property type="entry name" value="Jitterbug, isoform I"/>
    <property type="match status" value="1"/>
</dbReference>
<evidence type="ECO:0000256" key="1">
    <source>
        <dbReference type="ARBA" id="ARBA00009238"/>
    </source>
</evidence>
<dbReference type="Pfam" id="PF00630">
    <property type="entry name" value="Filamin"/>
    <property type="match status" value="16"/>
</dbReference>
<evidence type="ECO:0000313" key="5">
    <source>
        <dbReference type="EMBL" id="KFD71561.1"/>
    </source>
</evidence>
<name>A0A085NQ15_9BILA</name>
<protein>
    <recommendedName>
        <fullName evidence="6">Filamin/ABP280 repeat protein</fullName>
    </recommendedName>
</protein>
<feature type="repeat" description="Filamin" evidence="3">
    <location>
        <begin position="85"/>
        <end position="165"/>
    </location>
</feature>
<feature type="region of interest" description="Disordered" evidence="4">
    <location>
        <begin position="947"/>
        <end position="1017"/>
    </location>
</feature>
<feature type="repeat" description="Filamin" evidence="3">
    <location>
        <begin position="2091"/>
        <end position="2184"/>
    </location>
</feature>
<feature type="repeat" description="Filamin" evidence="3">
    <location>
        <begin position="517"/>
        <end position="611"/>
    </location>
</feature>
<organism evidence="5">
    <name type="scientific">Trichuris suis</name>
    <name type="common">pig whipworm</name>
    <dbReference type="NCBI Taxonomy" id="68888"/>
    <lineage>
        <taxon>Eukaryota</taxon>
        <taxon>Metazoa</taxon>
        <taxon>Ecdysozoa</taxon>
        <taxon>Nematoda</taxon>
        <taxon>Enoplea</taxon>
        <taxon>Dorylaimia</taxon>
        <taxon>Trichinellida</taxon>
        <taxon>Trichuridae</taxon>
        <taxon>Trichuris</taxon>
    </lineage>
</organism>
<dbReference type="PANTHER" id="PTHR38537:SF16">
    <property type="entry name" value="CALPONIN-HOMOLOGY (CH) DOMAIN-CONTAINING PROTEIN"/>
    <property type="match status" value="1"/>
</dbReference>
<feature type="repeat" description="Filamin" evidence="3">
    <location>
        <begin position="1130"/>
        <end position="1231"/>
    </location>
</feature>
<dbReference type="SUPFAM" id="SSF81296">
    <property type="entry name" value="E set domains"/>
    <property type="match status" value="18"/>
</dbReference>
<feature type="repeat" description="Filamin" evidence="3">
    <location>
        <begin position="1266"/>
        <end position="1345"/>
    </location>
</feature>
<feature type="repeat" description="Filamin" evidence="3">
    <location>
        <begin position="627"/>
        <end position="698"/>
    </location>
</feature>
<gene>
    <name evidence="5" type="ORF">M514_05272</name>
</gene>
<feature type="repeat" description="Filamin" evidence="3">
    <location>
        <begin position="1909"/>
        <end position="1992"/>
    </location>
</feature>
<dbReference type="GO" id="GO:0051015">
    <property type="term" value="F:actin filament binding"/>
    <property type="evidence" value="ECO:0007669"/>
    <property type="project" value="InterPro"/>
</dbReference>
<dbReference type="PANTHER" id="PTHR38537">
    <property type="entry name" value="JITTERBUG, ISOFORM N"/>
    <property type="match status" value="1"/>
</dbReference>
<reference evidence="5" key="1">
    <citation type="journal article" date="2014" name="Nat. Genet.">
        <title>Genome and transcriptome of the porcine whipworm Trichuris suis.</title>
        <authorList>
            <person name="Jex A.R."/>
            <person name="Nejsum P."/>
            <person name="Schwarz E.M."/>
            <person name="Hu L."/>
            <person name="Young N.D."/>
            <person name="Hall R.S."/>
            <person name="Korhonen P.K."/>
            <person name="Liao S."/>
            <person name="Thamsborg S."/>
            <person name="Xia J."/>
            <person name="Xu P."/>
            <person name="Wang S."/>
            <person name="Scheerlinck J.P."/>
            <person name="Hofmann A."/>
            <person name="Sternberg P.W."/>
            <person name="Wang J."/>
            <person name="Gasser R.B."/>
        </authorList>
    </citation>
    <scope>NUCLEOTIDE SEQUENCE [LARGE SCALE GENOMIC DNA]</scope>
    <source>
        <strain evidence="5">DCEP-RM93F</strain>
    </source>
</reference>
<dbReference type="PROSITE" id="PS50194">
    <property type="entry name" value="FILAMIN_REPEAT"/>
    <property type="match status" value="18"/>
</dbReference>
<feature type="repeat" description="Filamin" evidence="3">
    <location>
        <begin position="252"/>
        <end position="347"/>
    </location>
</feature>
<feature type="repeat" description="Filamin" evidence="3">
    <location>
        <begin position="345"/>
        <end position="438"/>
    </location>
</feature>
<dbReference type="InterPro" id="IPR001298">
    <property type="entry name" value="Filamin/ABP280_rpt"/>
</dbReference>
<dbReference type="SMART" id="SM00557">
    <property type="entry name" value="IG_FLMN"/>
    <property type="match status" value="17"/>
</dbReference>
<feature type="repeat" description="Filamin" evidence="3">
    <location>
        <begin position="1446"/>
        <end position="1532"/>
    </location>
</feature>
<dbReference type="InterPro" id="IPR014756">
    <property type="entry name" value="Ig_E-set"/>
</dbReference>
<feature type="compositionally biased region" description="Polar residues" evidence="4">
    <location>
        <begin position="947"/>
        <end position="959"/>
    </location>
</feature>
<sequence length="2362" mass="256055">MRIDISTFALATCFSGILDLSQRQQHLPGMRHLKSQRWPAVIFLVLSNFHSPNDTSFTRCCTRLQQFPTMANHQLRRSMRMFTTGLSAPCIVGSVVEIVVTPQDDADGMIDVIAVSPTERIQRCFVQQRFGAYKTEFVADEAGEWKISITYQDEHIQGSPFSCLVYNPSRVKVSGPESAVLGGEVRFVIDATDAGPGVVEVEVSRCGRTVDTSMEQIDRGRYLARFVPQSDGRYELSATLNGHKVRDSPFTMEVVSASSVKVFGAGLHSASVDHLAVFRIVANGVESREITVTITSPSDKKKRARLIPEDSEGTYRAEWKPIEAGEHSIDVRVHGQSIKHSPFDCNVGDPELVTVRNLPKQIKHSDLGNPVSFNIDASAAGSGNLEIMVNEGRVHCQVRDLGQRAYVATFIPAQPTTYVIRMTFNGLPVKDSPWILQVVQSPIFLHDQSSSVNMSSLPLGNVILASPLTIDQLQTGGLSHYACLTSPGGLPALLQSPTASSHSPDRLRAFSKVDIMDRGATPVWADIYGEGLQMACVGKPAVFDILAYSLTLKDIGVKIMSMDGMELFHRLTENRAGHFRCEYICSEVGLVRVDVSLSGQPAEKSPYLVNSYDPAKVVIEPVPGGAVGKPVQFTIDASQAGKGQLEISINEGKVPNSVQLQTAGRCLVTFIPDKGGLYVIDVTLNGQPVRGCPLKVDILGDAADRIASDGISPRMDSNRSPSRSRLYASPVSSILGGEQRYGDVKWNMSKLRSATDAPARIYQSSVDSSRDGEPVYSNVCANSDTYYRRAWTKPSPMQMSEGQMDNFYRRQVTNSDTASSALRTAVGVTTSSSVSTSNDRNQLAADEGFKAYPGRSLNSYQRHANYALKFGKGDFLQTHSEEMTTYSGKNGLLHAETEEARIDYGDTYSTATFGAKEQPTSSAYSATIDKDSSDGYATVNRSAYRMGSSNLQTETTSSRPHLLAENKQTSLVPRSDDGAAVGDEGSLRTDSYESESSSRHQASLSAAAAAPPTDSSTEAIVKGLSKDTELVEVDQPTTSGSFTTPKETKATTLFLEKELVPLMPFSGLAAPQQQHVPWRSTKIVGPRAGNVRLNNVAEYIIEPRCANPKEDLSVSIMRIYKVRFSVMDEPHPQSPMALKVYNPDRVVINDIVSSTVGKPVQFTVDATHAGHGDLEIAIKDENGTTVPSKVMSQESNANFKVSFSPQRPGKHGIHVTFNGECIPGSPFVCNVKESETKPPYESPSPALDVRQDVRPAVISATVSDQLPKLVSANKVASFHIATSAKDTSVEPMITGPDGKRLEANVKRQGSTGYLVEFTPTAVGDHQLDVRVNDQQVTGLPSTCRVYDASRIEVSRIPDGQPSKPVHFIVNASEAGMGNLEVAVNDGKVPSMAQNLGHHRYDISFVPTESIAHTVSIRFNGDHVPGSVILMNSSISSTVPLSPFKSRVLPAATKALIHAASLEKVAVGKPASFELEVPDEDALDLTIKDPWGTLIPWSKSGGDDGKVKVEFTPKSVGLYQIDVRYDDVSLPGSPFPCKAYDSGQVKLLPAVGNTLGEPVSFVIDAAKAGTGNMEIFVSVDGRNVPNQVQAEGNARFKVMFTPQEAKLHIVSVKFNSEPVPGSPMTVAVVESESCEAFGPGISTTVAGSTANFTMNLSDKRTGECNVIVTAPDETTLPVKCFKQKDGNFRVEYKPSIVGEHKVEVSVGEQQIKGSPFKCTVFNPDLVRIVKLDRVVAGKEASECMMNTSRAGKADLTAEVADPDGLPIDVEVLRDLEGEDELRFSTGKVGQHTLTINYGGYDVLENPMIFFAEEAEDSVAGKTQNQCILAETARLLVEVPNGKDEVKAKITDPEGRSVKCSTRKRDDGKWEITFLPIDVGHYTIDAQVHRKSLADFPMRFTVVDPRKVHVVEGIGRKPLVVGQRSYITVDAQGAGPGDLKADVRGPSGRSNVGVEAQQEFQYRISFVPLEEGEYSIYLYWNGVCVPGSPLLVCAKSDNKTDINARKVKTSGSGLKEACTKVEAEFIIDGTQAGPGHPMCRMTGQRGNVPIALTPIEPNKWKATYTAPVAGSYSIEISWSNQPVRGSPFRVQVMPSGNADHVAVHKDALKNCVVGKSIRVLIDARKAGLGEITAKFTGPTKSAKSELVDDEDGFYTLILKPTETGKHVLSVKFNGEDVPGSPFKIPVSSQPDVTKVHVYGSGVEHGVLSTFDSTFYVDTTGAGAGQLAVRIKGPKGAFHVEMERDKRQERLIMCRYEPQEQGDYIVEVKWAGEHVLGSPFLVVIFDTYQELDRFLSGVNVNTQPTMPFFPPGWVGQPPPGMFLPMSSAPLFPPPPPMSPPSMHRVPAIMYGSAPASPYFSSKAVH</sequence>
<feature type="repeat" description="Filamin" evidence="3">
    <location>
        <begin position="1528"/>
        <end position="1627"/>
    </location>
</feature>
<evidence type="ECO:0008006" key="6">
    <source>
        <dbReference type="Google" id="ProtNLM"/>
    </source>
</evidence>